<evidence type="ECO:0000256" key="3">
    <source>
        <dbReference type="ARBA" id="ARBA00022452"/>
    </source>
</evidence>
<dbReference type="NCBIfam" id="TIGR04057">
    <property type="entry name" value="SusC_RagA_signa"/>
    <property type="match status" value="1"/>
</dbReference>
<dbReference type="PROSITE" id="PS52016">
    <property type="entry name" value="TONB_DEPENDENT_REC_3"/>
    <property type="match status" value="1"/>
</dbReference>
<comment type="similarity">
    <text evidence="8">Belongs to the TonB-dependent receptor family.</text>
</comment>
<organism evidence="11 12">
    <name type="scientific">Bacteroides clarus</name>
    <dbReference type="NCBI Taxonomy" id="626929"/>
    <lineage>
        <taxon>Bacteria</taxon>
        <taxon>Pseudomonadati</taxon>
        <taxon>Bacteroidota</taxon>
        <taxon>Bacteroidia</taxon>
        <taxon>Bacteroidales</taxon>
        <taxon>Bacteroidaceae</taxon>
        <taxon>Bacteroides</taxon>
    </lineage>
</organism>
<dbReference type="InterPro" id="IPR008969">
    <property type="entry name" value="CarboxyPept-like_regulatory"/>
</dbReference>
<evidence type="ECO:0000313" key="11">
    <source>
        <dbReference type="EMBL" id="OUO02217.1"/>
    </source>
</evidence>
<keyword evidence="3 8" id="KW-1134">Transmembrane beta strand</keyword>
<keyword evidence="6 8" id="KW-0472">Membrane</keyword>
<reference evidence="12" key="1">
    <citation type="submission" date="2017-04" db="EMBL/GenBank/DDBJ databases">
        <title>Function of individual gut microbiota members based on whole genome sequencing of pure cultures obtained from chicken caecum.</title>
        <authorList>
            <person name="Medvecky M."/>
            <person name="Cejkova D."/>
            <person name="Polansky O."/>
            <person name="Karasova D."/>
            <person name="Kubasova T."/>
            <person name="Cizek A."/>
            <person name="Rychlik I."/>
        </authorList>
    </citation>
    <scope>NUCLEOTIDE SEQUENCE [LARGE SCALE GENOMIC DNA]</scope>
    <source>
        <strain evidence="12">An43</strain>
    </source>
</reference>
<evidence type="ECO:0000259" key="10">
    <source>
        <dbReference type="Pfam" id="PF07715"/>
    </source>
</evidence>
<evidence type="ECO:0000256" key="8">
    <source>
        <dbReference type="PROSITE-ProRule" id="PRU01360"/>
    </source>
</evidence>
<name>A0A1Y3YWX9_9BACE</name>
<dbReference type="NCBIfam" id="TIGR04056">
    <property type="entry name" value="OMP_RagA_SusC"/>
    <property type="match status" value="1"/>
</dbReference>
<feature type="domain" description="TonB-dependent receptor plug" evidence="10">
    <location>
        <begin position="110"/>
        <end position="214"/>
    </location>
</feature>
<evidence type="ECO:0000256" key="5">
    <source>
        <dbReference type="ARBA" id="ARBA00022729"/>
    </source>
</evidence>
<accession>A0A1Y3YWX9</accession>
<evidence type="ECO:0000256" key="9">
    <source>
        <dbReference type="SAM" id="SignalP"/>
    </source>
</evidence>
<comment type="caution">
    <text evidence="11">The sequence shown here is derived from an EMBL/GenBank/DDBJ whole genome shotgun (WGS) entry which is preliminary data.</text>
</comment>
<dbReference type="GO" id="GO:0009279">
    <property type="term" value="C:cell outer membrane"/>
    <property type="evidence" value="ECO:0007669"/>
    <property type="project" value="UniProtKB-SubCell"/>
</dbReference>
<dbReference type="InterPro" id="IPR023997">
    <property type="entry name" value="TonB-dep_OMP_SusC/RagA_CS"/>
</dbReference>
<dbReference type="PANTHER" id="PTHR30069:SF29">
    <property type="entry name" value="HEMOGLOBIN AND HEMOGLOBIN-HAPTOGLOBIN-BINDING PROTEIN 1-RELATED"/>
    <property type="match status" value="1"/>
</dbReference>
<evidence type="ECO:0000313" key="12">
    <source>
        <dbReference type="Proteomes" id="UP000195386"/>
    </source>
</evidence>
<sequence length="993" mass="111572">MNKLLYTIGLALTFSLGVMAQDTVNGIVKDPSGKPLSGVKVSKVGEFRNNSVTDNSGTFSLVLEEGDFIELNYADVVMKRVRVTGNAMSITLDSKRDATVDMGFLKRTEETQTQSATAIYADFLEKNATSPSRVNNAFFGLLSGLHLTQNTGWNANAGMNIRGRGGLSGGSPLVLVDGFQRGLTNMTLEEIESVQVLKDGAATALWGARGANGVILINTKRGVYNSFDIDVNYRHGFELPINTPEMSDAYTYAMAQNEALYYDGLPLQYTKSQLEQYKHGTQPYFYPNVSWFEEGTRNFSENNQFNIMMRGGGKRVRYMALLDYKNKFGLLNEDYTHYSDRYNSQIRTYELDLRINLDVDITSSTKMKFGLYGIIGEDKRPNTGIDAIFQNLYKVPAAAFPIKTLNDNWGSNTLFKMNPIAAIADVGYVQENRRLLEADMRFTQDLSMFLKGLNAEVAVAYDNSATFQEIGSKTYKYEVSYLSDAGLPVSETFGTDSKMQVSKSELSAQFIRASVEAKLNYDRAFGAHQLSASAVYRQDMEEPLGLNDSYYRQNAMGFVGYNYDNRYMVDVVGNYYGTSVLLKGDKFRFYPAVSAGWNIANEAFLKDASNLDLLKIRASWGRSATDGLEYGLGNYFWTSSGNYPFGESMASVGGLKEQKLPMRHLDLETADKYNVGIDVRLWKNFTATAEMYFDHRTNILVENNKVSSILGVTPAQENIGEVKSRGLELSLGWNGQVKDFKYYANANWALNDSEVVENGQAYQPYDYLYTKGHKVGQLFGLEAIGYFNDEEDIANSPEQTFSVVRPGDVKYKDQNGDKKIDSEDRVAIGKSTTVPEMYYGLNLGFEYKGFGVDMVFNGISGLTKQLNVANVHQPLRNGNTNIATWYLKDKVRWTETTKETANVPRLSTLSNENNYQASTQWIEDGSFFKLRNLNVYYNLPQKWVRKMKMDKLQIYAKAQNVFSIDKIDYFNCEDIALGYPDVFSVCLGLNINF</sequence>
<keyword evidence="2 8" id="KW-0813">Transport</keyword>
<dbReference type="Gene3D" id="2.170.130.10">
    <property type="entry name" value="TonB-dependent receptor, plug domain"/>
    <property type="match status" value="1"/>
</dbReference>
<dbReference type="PANTHER" id="PTHR30069">
    <property type="entry name" value="TONB-DEPENDENT OUTER MEMBRANE RECEPTOR"/>
    <property type="match status" value="1"/>
</dbReference>
<dbReference type="InterPro" id="IPR037066">
    <property type="entry name" value="Plug_dom_sf"/>
</dbReference>
<evidence type="ECO:0000256" key="2">
    <source>
        <dbReference type="ARBA" id="ARBA00022448"/>
    </source>
</evidence>
<gene>
    <name evidence="11" type="ORF">B5F97_04280</name>
</gene>
<proteinExistence type="inferred from homology"/>
<dbReference type="Proteomes" id="UP000195386">
    <property type="component" value="Unassembled WGS sequence"/>
</dbReference>
<dbReference type="EMBL" id="NFII01000003">
    <property type="protein sequence ID" value="OUO02217.1"/>
    <property type="molecule type" value="Genomic_DNA"/>
</dbReference>
<dbReference type="GO" id="GO:0015344">
    <property type="term" value="F:siderophore uptake transmembrane transporter activity"/>
    <property type="evidence" value="ECO:0007669"/>
    <property type="project" value="TreeGrafter"/>
</dbReference>
<dbReference type="AlphaFoldDB" id="A0A1Y3YWX9"/>
<dbReference type="RefSeq" id="WP_087425653.1">
    <property type="nucleotide sequence ID" value="NZ_NFII01000003.1"/>
</dbReference>
<dbReference type="InterPro" id="IPR036942">
    <property type="entry name" value="Beta-barrel_TonB_sf"/>
</dbReference>
<protein>
    <submittedName>
        <fullName evidence="11">SusC/RagA family TonB-linked outer membrane protein</fullName>
    </submittedName>
</protein>
<comment type="subcellular location">
    <subcellularLocation>
        <location evidence="1 8">Cell outer membrane</location>
        <topology evidence="1 8">Multi-pass membrane protein</topology>
    </subcellularLocation>
</comment>
<dbReference type="InterPro" id="IPR023996">
    <property type="entry name" value="TonB-dep_OMP_SusC/RagA"/>
</dbReference>
<keyword evidence="4 8" id="KW-0812">Transmembrane</keyword>
<keyword evidence="5 9" id="KW-0732">Signal</keyword>
<dbReference type="GO" id="GO:0044718">
    <property type="term" value="P:siderophore transmembrane transport"/>
    <property type="evidence" value="ECO:0007669"/>
    <property type="project" value="TreeGrafter"/>
</dbReference>
<dbReference type="InterPro" id="IPR012910">
    <property type="entry name" value="Plug_dom"/>
</dbReference>
<dbReference type="SUPFAM" id="SSF49464">
    <property type="entry name" value="Carboxypeptidase regulatory domain-like"/>
    <property type="match status" value="1"/>
</dbReference>
<dbReference type="Pfam" id="PF07715">
    <property type="entry name" value="Plug"/>
    <property type="match status" value="1"/>
</dbReference>
<dbReference type="Gene3D" id="2.40.170.20">
    <property type="entry name" value="TonB-dependent receptor, beta-barrel domain"/>
    <property type="match status" value="1"/>
</dbReference>
<evidence type="ECO:0000256" key="7">
    <source>
        <dbReference type="ARBA" id="ARBA00023237"/>
    </source>
</evidence>
<dbReference type="InterPro" id="IPR039426">
    <property type="entry name" value="TonB-dep_rcpt-like"/>
</dbReference>
<evidence type="ECO:0000256" key="4">
    <source>
        <dbReference type="ARBA" id="ARBA00022692"/>
    </source>
</evidence>
<dbReference type="SUPFAM" id="SSF56935">
    <property type="entry name" value="Porins"/>
    <property type="match status" value="1"/>
</dbReference>
<feature type="chain" id="PRO_5012373117" evidence="9">
    <location>
        <begin position="21"/>
        <end position="993"/>
    </location>
</feature>
<keyword evidence="7 8" id="KW-0998">Cell outer membrane</keyword>
<evidence type="ECO:0000256" key="1">
    <source>
        <dbReference type="ARBA" id="ARBA00004571"/>
    </source>
</evidence>
<feature type="signal peptide" evidence="9">
    <location>
        <begin position="1"/>
        <end position="20"/>
    </location>
</feature>
<evidence type="ECO:0000256" key="6">
    <source>
        <dbReference type="ARBA" id="ARBA00023136"/>
    </source>
</evidence>